<gene>
    <name evidence="5" type="ORF">ACFQ1S_15935</name>
</gene>
<evidence type="ECO:0000256" key="2">
    <source>
        <dbReference type="ARBA" id="ARBA00023125"/>
    </source>
</evidence>
<dbReference type="Pfam" id="PF07729">
    <property type="entry name" value="FCD"/>
    <property type="match status" value="1"/>
</dbReference>
<proteinExistence type="predicted"/>
<keyword evidence="1" id="KW-0805">Transcription regulation</keyword>
<dbReference type="SUPFAM" id="SSF48008">
    <property type="entry name" value="GntR ligand-binding domain-like"/>
    <property type="match status" value="1"/>
</dbReference>
<evidence type="ECO:0000256" key="3">
    <source>
        <dbReference type="ARBA" id="ARBA00023163"/>
    </source>
</evidence>
<dbReference type="InterPro" id="IPR011711">
    <property type="entry name" value="GntR_C"/>
</dbReference>
<dbReference type="InterPro" id="IPR008920">
    <property type="entry name" value="TF_FadR/GntR_C"/>
</dbReference>
<evidence type="ECO:0000313" key="5">
    <source>
        <dbReference type="EMBL" id="MFD1046926.1"/>
    </source>
</evidence>
<reference evidence="6" key="1">
    <citation type="journal article" date="2019" name="Int. J. Syst. Evol. Microbiol.">
        <title>The Global Catalogue of Microorganisms (GCM) 10K type strain sequencing project: providing services to taxonomists for standard genome sequencing and annotation.</title>
        <authorList>
            <consortium name="The Broad Institute Genomics Platform"/>
            <consortium name="The Broad Institute Genome Sequencing Center for Infectious Disease"/>
            <person name="Wu L."/>
            <person name="Ma J."/>
        </authorList>
    </citation>
    <scope>NUCLEOTIDE SEQUENCE [LARGE SCALE GENOMIC DNA]</scope>
    <source>
        <strain evidence="6">JCM 31486</strain>
    </source>
</reference>
<dbReference type="EMBL" id="JBHTIS010000850">
    <property type="protein sequence ID" value="MFD1046926.1"/>
    <property type="molecule type" value="Genomic_DNA"/>
</dbReference>
<keyword evidence="3" id="KW-0804">Transcription</keyword>
<evidence type="ECO:0000256" key="1">
    <source>
        <dbReference type="ARBA" id="ARBA00023015"/>
    </source>
</evidence>
<organism evidence="5 6">
    <name type="scientific">Kibdelosporangium lantanae</name>
    <dbReference type="NCBI Taxonomy" id="1497396"/>
    <lineage>
        <taxon>Bacteria</taxon>
        <taxon>Bacillati</taxon>
        <taxon>Actinomycetota</taxon>
        <taxon>Actinomycetes</taxon>
        <taxon>Pseudonocardiales</taxon>
        <taxon>Pseudonocardiaceae</taxon>
        <taxon>Kibdelosporangium</taxon>
    </lineage>
</organism>
<dbReference type="Proteomes" id="UP001597045">
    <property type="component" value="Unassembled WGS sequence"/>
</dbReference>
<keyword evidence="2" id="KW-0238">DNA-binding</keyword>
<protein>
    <submittedName>
        <fullName evidence="5">FCD domain-containing protein</fullName>
    </submittedName>
</protein>
<keyword evidence="6" id="KW-1185">Reference proteome</keyword>
<comment type="caution">
    <text evidence="5">The sequence shown here is derived from an EMBL/GenBank/DDBJ whole genome shotgun (WGS) entry which is preliminary data.</text>
</comment>
<accession>A0ABW3M8K1</accession>
<evidence type="ECO:0000313" key="6">
    <source>
        <dbReference type="Proteomes" id="UP001597045"/>
    </source>
</evidence>
<name>A0ABW3M8K1_9PSEU</name>
<sequence>VDVAQLTEVRIHRLFGAACGNRLYRILVDTLLDTYVPIRALFNGPFTDPVRAAKRIEPVVKAVISGDSGKAHRAATKYLTETESLMLGVDSDHDLP</sequence>
<feature type="domain" description="GntR C-terminal" evidence="4">
    <location>
        <begin position="9"/>
        <end position="79"/>
    </location>
</feature>
<evidence type="ECO:0000259" key="4">
    <source>
        <dbReference type="Pfam" id="PF07729"/>
    </source>
</evidence>
<feature type="non-terminal residue" evidence="5">
    <location>
        <position position="1"/>
    </location>
</feature>
<dbReference type="Gene3D" id="1.20.120.530">
    <property type="entry name" value="GntR ligand-binding domain-like"/>
    <property type="match status" value="1"/>
</dbReference>